<proteinExistence type="predicted"/>
<dbReference type="OrthoDB" id="120795at2759"/>
<accession>A0A8K1C8C3</accession>
<evidence type="ECO:0000256" key="1">
    <source>
        <dbReference type="SAM" id="MobiDB-lite"/>
    </source>
</evidence>
<feature type="region of interest" description="Disordered" evidence="1">
    <location>
        <begin position="96"/>
        <end position="122"/>
    </location>
</feature>
<protein>
    <submittedName>
        <fullName evidence="2">Uncharacterized protein</fullName>
    </submittedName>
</protein>
<feature type="compositionally biased region" description="Acidic residues" evidence="1">
    <location>
        <begin position="105"/>
        <end position="116"/>
    </location>
</feature>
<comment type="caution">
    <text evidence="2">The sequence shown here is derived from an EMBL/GenBank/DDBJ whole genome shotgun (WGS) entry which is preliminary data.</text>
</comment>
<organism evidence="2 3">
    <name type="scientific">Pythium oligandrum</name>
    <name type="common">Mycoparasitic fungus</name>
    <dbReference type="NCBI Taxonomy" id="41045"/>
    <lineage>
        <taxon>Eukaryota</taxon>
        <taxon>Sar</taxon>
        <taxon>Stramenopiles</taxon>
        <taxon>Oomycota</taxon>
        <taxon>Peronosporomycetes</taxon>
        <taxon>Pythiales</taxon>
        <taxon>Pythiaceae</taxon>
        <taxon>Pythium</taxon>
    </lineage>
</organism>
<evidence type="ECO:0000313" key="2">
    <source>
        <dbReference type="EMBL" id="TMW58432.1"/>
    </source>
</evidence>
<sequence>MRCRGWSKSTNKRCNNRQGVSALGYCNFHKPEALRCRGWATTTNQRCRVKKGLDANFMCEHHKDQLVRCHAVLPLGGRCKSVNDIDRYGYCTRHSAPVQEVKSSEEEEEETDDEEQREEKTK</sequence>
<keyword evidence="3" id="KW-1185">Reference proteome</keyword>
<dbReference type="Proteomes" id="UP000794436">
    <property type="component" value="Unassembled WGS sequence"/>
</dbReference>
<reference evidence="2" key="1">
    <citation type="submission" date="2019-03" db="EMBL/GenBank/DDBJ databases">
        <title>Long read genome sequence of the mycoparasitic Pythium oligandrum ATCC 38472 isolated from sugarbeet rhizosphere.</title>
        <authorList>
            <person name="Gaulin E."/>
        </authorList>
    </citation>
    <scope>NUCLEOTIDE SEQUENCE</scope>
    <source>
        <strain evidence="2">ATCC 38472_TT</strain>
    </source>
</reference>
<dbReference type="EMBL" id="SPLM01000111">
    <property type="protein sequence ID" value="TMW58432.1"/>
    <property type="molecule type" value="Genomic_DNA"/>
</dbReference>
<dbReference type="AlphaFoldDB" id="A0A8K1C8C3"/>
<gene>
    <name evidence="2" type="ORF">Poli38472_009991</name>
</gene>
<evidence type="ECO:0000313" key="3">
    <source>
        <dbReference type="Proteomes" id="UP000794436"/>
    </source>
</evidence>
<name>A0A8K1C8C3_PYTOL</name>